<evidence type="ECO:0000256" key="2">
    <source>
        <dbReference type="RuleBase" id="RU364116"/>
    </source>
</evidence>
<dbReference type="RefSeq" id="WP_111340990.1">
    <property type="nucleotide sequence ID" value="NZ_QLII01000001.1"/>
</dbReference>
<reference evidence="4 5" key="1">
    <citation type="submission" date="2018-06" db="EMBL/GenBank/DDBJ databases">
        <title>Spirosoma sp. HMF3257 Genome sequencing and assembly.</title>
        <authorList>
            <person name="Kang H."/>
            <person name="Cha I."/>
            <person name="Kim H."/>
            <person name="Kang J."/>
            <person name="Joh K."/>
        </authorList>
    </citation>
    <scope>NUCLEOTIDE SEQUENCE [LARGE SCALE GENOMIC DNA]</scope>
    <source>
        <strain evidence="4 5">HMF3257</strain>
    </source>
</reference>
<dbReference type="EMBL" id="QLII01000001">
    <property type="protein sequence ID" value="RAI74118.1"/>
    <property type="molecule type" value="Genomic_DNA"/>
</dbReference>
<comment type="function">
    <text evidence="2">Probably acts as a heme chaperone, transferring heme to an unknown acceptor. Binds one molecule of heme per monomer, possibly covalently. Binds 1 [4Fe-4S] cluster. The cluster is coordinated with 3 cysteines and an exchangeable S-adenosyl-L-methionine.</text>
</comment>
<dbReference type="InterPro" id="IPR058240">
    <property type="entry name" value="rSAM_sf"/>
</dbReference>
<organism evidence="4 5">
    <name type="scientific">Spirosoma telluris</name>
    <dbReference type="NCBI Taxonomy" id="2183553"/>
    <lineage>
        <taxon>Bacteria</taxon>
        <taxon>Pseudomonadati</taxon>
        <taxon>Bacteroidota</taxon>
        <taxon>Cytophagia</taxon>
        <taxon>Cytophagales</taxon>
        <taxon>Cytophagaceae</taxon>
        <taxon>Spirosoma</taxon>
    </lineage>
</organism>
<dbReference type="InterPro" id="IPR004559">
    <property type="entry name" value="HemW-like"/>
</dbReference>
<dbReference type="InterPro" id="IPR010723">
    <property type="entry name" value="HemN_C"/>
</dbReference>
<dbReference type="SFLD" id="SFLDS00029">
    <property type="entry name" value="Radical_SAM"/>
    <property type="match status" value="1"/>
</dbReference>
<keyword evidence="2" id="KW-0408">Iron</keyword>
<dbReference type="InterPro" id="IPR034505">
    <property type="entry name" value="Coproporphyrinogen-III_oxidase"/>
</dbReference>
<keyword evidence="5" id="KW-1185">Reference proteome</keyword>
<dbReference type="SFLD" id="SFLDF00562">
    <property type="entry name" value="HemN-like__clustered_with_heat"/>
    <property type="match status" value="1"/>
</dbReference>
<dbReference type="SUPFAM" id="SSF102114">
    <property type="entry name" value="Radical SAM enzymes"/>
    <property type="match status" value="1"/>
</dbReference>
<dbReference type="GO" id="GO:0004109">
    <property type="term" value="F:coproporphyrinogen oxidase activity"/>
    <property type="evidence" value="ECO:0007669"/>
    <property type="project" value="InterPro"/>
</dbReference>
<keyword evidence="2" id="KW-0143">Chaperone</keyword>
<feature type="domain" description="Radical SAM core" evidence="3">
    <location>
        <begin position="1"/>
        <end position="229"/>
    </location>
</feature>
<evidence type="ECO:0000259" key="3">
    <source>
        <dbReference type="PROSITE" id="PS51918"/>
    </source>
</evidence>
<dbReference type="CDD" id="cd01335">
    <property type="entry name" value="Radical_SAM"/>
    <property type="match status" value="1"/>
</dbReference>
<dbReference type="GO" id="GO:0046872">
    <property type="term" value="F:metal ion binding"/>
    <property type="evidence" value="ECO:0007669"/>
    <property type="project" value="UniProtKB-UniRule"/>
</dbReference>
<keyword evidence="2" id="KW-0949">S-adenosyl-L-methionine</keyword>
<dbReference type="PROSITE" id="PS51918">
    <property type="entry name" value="RADICAL_SAM"/>
    <property type="match status" value="1"/>
</dbReference>
<dbReference type="InterPro" id="IPR023404">
    <property type="entry name" value="rSAM_horseshoe"/>
</dbReference>
<keyword evidence="2" id="KW-0479">Metal-binding</keyword>
<dbReference type="InterPro" id="IPR006638">
    <property type="entry name" value="Elp3/MiaA/NifB-like_rSAM"/>
</dbReference>
<keyword evidence="2" id="KW-0004">4Fe-4S</keyword>
<dbReference type="SMART" id="SM00729">
    <property type="entry name" value="Elp3"/>
    <property type="match status" value="1"/>
</dbReference>
<comment type="similarity">
    <text evidence="1">Belongs to the anaerobic coproporphyrinogen-III oxidase family. HemW subfamily.</text>
</comment>
<dbReference type="GO" id="GO:0005737">
    <property type="term" value="C:cytoplasm"/>
    <property type="evidence" value="ECO:0007669"/>
    <property type="project" value="UniProtKB-SubCell"/>
</dbReference>
<comment type="subcellular location">
    <subcellularLocation>
        <location evidence="2">Cytoplasm</location>
    </subcellularLocation>
</comment>
<dbReference type="SFLD" id="SFLDG01065">
    <property type="entry name" value="anaerobic_coproporphyrinogen-I"/>
    <property type="match status" value="1"/>
</dbReference>
<keyword evidence="2" id="KW-0411">Iron-sulfur</keyword>
<evidence type="ECO:0000313" key="4">
    <source>
        <dbReference type="EMBL" id="RAI74118.1"/>
    </source>
</evidence>
<sequence>MHLYLHIPFCKQACHYCDFHFSTSLGQKSALVDALCAEIRMQKSYLPVAGLETVYFGGGTPSLLTEYELAQIFETIHTHFTVPPTAEITLEANPDDLNANKLGLLRQYVNRLSIGIQTFDEATLRWMNRAHTASEAETCVLLAREAGFENMSVDLIYGIPNRDPSLWQLDLQKVLALKVPHLSAYALTIEPDTAFGRWQQKGKLPPADESLAAEQFEELVLAMTKAGYAHYEISNFAHRDNENLTQYARHNTAYWQRKPYLGIGPSAHSYNGHSRQYNIANNSRYIADIQKGKVPAEVEELTIADQVNDYLLTGLRTQWGCSLTELSVLMGTDFASQQATDLNAMYASGWLIHEGDRLRLTNAGKLFADRVAARLFVE</sequence>
<protein>
    <recommendedName>
        <fullName evidence="2">Heme chaperone HemW</fullName>
    </recommendedName>
</protein>
<dbReference type="NCBIfam" id="TIGR00539">
    <property type="entry name" value="hemN_rel"/>
    <property type="match status" value="1"/>
</dbReference>
<dbReference type="Pfam" id="PF04055">
    <property type="entry name" value="Radical_SAM"/>
    <property type="match status" value="1"/>
</dbReference>
<dbReference type="PANTHER" id="PTHR13932">
    <property type="entry name" value="COPROPORPHYRINIGEN III OXIDASE"/>
    <property type="match status" value="1"/>
</dbReference>
<name>A0A327NNC6_9BACT</name>
<dbReference type="InterPro" id="IPR007197">
    <property type="entry name" value="rSAM"/>
</dbReference>
<keyword evidence="2" id="KW-0963">Cytoplasm</keyword>
<dbReference type="Pfam" id="PF06969">
    <property type="entry name" value="HemN_C"/>
    <property type="match status" value="1"/>
</dbReference>
<dbReference type="PANTHER" id="PTHR13932:SF5">
    <property type="entry name" value="RADICAL S-ADENOSYL METHIONINE DOMAIN-CONTAINING PROTEIN 1, MITOCHONDRIAL"/>
    <property type="match status" value="1"/>
</dbReference>
<keyword evidence="2" id="KW-0349">Heme</keyword>
<comment type="caution">
    <text evidence="4">The sequence shown here is derived from an EMBL/GenBank/DDBJ whole genome shotgun (WGS) entry which is preliminary data.</text>
</comment>
<evidence type="ECO:0000256" key="1">
    <source>
        <dbReference type="ARBA" id="ARBA00006100"/>
    </source>
</evidence>
<dbReference type="AlphaFoldDB" id="A0A327NNC6"/>
<gene>
    <name evidence="4" type="ORF">HMF3257_06745</name>
</gene>
<dbReference type="Gene3D" id="3.80.30.20">
    <property type="entry name" value="tm_1862 like domain"/>
    <property type="match status" value="1"/>
</dbReference>
<accession>A0A327NNC6</accession>
<evidence type="ECO:0000313" key="5">
    <source>
        <dbReference type="Proteomes" id="UP000249016"/>
    </source>
</evidence>
<dbReference type="SFLD" id="SFLDF00288">
    <property type="entry name" value="HemN-like__clustered_with_nucl"/>
    <property type="match status" value="1"/>
</dbReference>
<dbReference type="GO" id="GO:0006779">
    <property type="term" value="P:porphyrin-containing compound biosynthetic process"/>
    <property type="evidence" value="ECO:0007669"/>
    <property type="project" value="InterPro"/>
</dbReference>
<proteinExistence type="inferred from homology"/>
<dbReference type="Proteomes" id="UP000249016">
    <property type="component" value="Unassembled WGS sequence"/>
</dbReference>
<dbReference type="GO" id="GO:0051539">
    <property type="term" value="F:4 iron, 4 sulfur cluster binding"/>
    <property type="evidence" value="ECO:0007669"/>
    <property type="project" value="UniProtKB-UniRule"/>
</dbReference>
<dbReference type="OrthoDB" id="9808022at2"/>